<dbReference type="InterPro" id="IPR014729">
    <property type="entry name" value="Rossmann-like_a/b/a_fold"/>
</dbReference>
<protein>
    <recommendedName>
        <fullName evidence="2">Universal stress protein</fullName>
    </recommendedName>
</protein>
<dbReference type="Gene3D" id="3.40.50.620">
    <property type="entry name" value="HUPs"/>
    <property type="match status" value="1"/>
</dbReference>
<dbReference type="EMBL" id="AP025591">
    <property type="protein sequence ID" value="BDG02207.1"/>
    <property type="molecule type" value="Genomic_DNA"/>
</dbReference>
<dbReference type="InterPro" id="IPR006015">
    <property type="entry name" value="Universal_stress_UspA"/>
</dbReference>
<name>A0ABM7WRV1_9BACT</name>
<comment type="similarity">
    <text evidence="1 2">Belongs to the universal stress protein A family.</text>
</comment>
<keyword evidence="2" id="KW-0963">Cytoplasm</keyword>
<keyword evidence="5" id="KW-1185">Reference proteome</keyword>
<sequence>MMNWVEILCAVDFSRSARDALETAADLARKVGARLTLVHVHDVPRAPGARVQVQPEQVQQEADEVRRKLDAWRAEAERRTGAPVRAIVESGAPAEVIVHVARSGRFDLLVTGTNARHGLGRLLLGSVAERIVRDAPCPVLVARSPPDHGD</sequence>
<evidence type="ECO:0000313" key="4">
    <source>
        <dbReference type="EMBL" id="BDG02207.1"/>
    </source>
</evidence>
<comment type="subcellular location">
    <subcellularLocation>
        <location evidence="2">Cytoplasm</location>
    </subcellularLocation>
</comment>
<dbReference type="SUPFAM" id="SSF52402">
    <property type="entry name" value="Adenine nucleotide alpha hydrolases-like"/>
    <property type="match status" value="1"/>
</dbReference>
<dbReference type="Pfam" id="PF00582">
    <property type="entry name" value="Usp"/>
    <property type="match status" value="1"/>
</dbReference>
<evidence type="ECO:0000313" key="5">
    <source>
        <dbReference type="Proteomes" id="UP001162891"/>
    </source>
</evidence>
<dbReference type="Proteomes" id="UP001162891">
    <property type="component" value="Chromosome"/>
</dbReference>
<dbReference type="RefSeq" id="WP_248359626.1">
    <property type="nucleotide sequence ID" value="NZ_AP025591.1"/>
</dbReference>
<dbReference type="PIRSF" id="PIRSF006276">
    <property type="entry name" value="UspA"/>
    <property type="match status" value="1"/>
</dbReference>
<dbReference type="PRINTS" id="PR01438">
    <property type="entry name" value="UNVRSLSTRESS"/>
</dbReference>
<proteinExistence type="inferred from homology"/>
<dbReference type="PANTHER" id="PTHR46268">
    <property type="entry name" value="STRESS RESPONSE PROTEIN NHAX"/>
    <property type="match status" value="1"/>
</dbReference>
<evidence type="ECO:0000256" key="2">
    <source>
        <dbReference type="PIRNR" id="PIRNR006276"/>
    </source>
</evidence>
<reference evidence="5" key="1">
    <citation type="journal article" date="2022" name="Int. J. Syst. Evol. Microbiol.">
        <title>Anaeromyxobacter oryzae sp. nov., Anaeromyxobacter diazotrophicus sp. nov. and Anaeromyxobacter paludicola sp. nov., isolated from paddy soils.</title>
        <authorList>
            <person name="Itoh H."/>
            <person name="Xu Z."/>
            <person name="Mise K."/>
            <person name="Masuda Y."/>
            <person name="Ushijima N."/>
            <person name="Hayakawa C."/>
            <person name="Shiratori Y."/>
            <person name="Senoo K."/>
        </authorList>
    </citation>
    <scope>NUCLEOTIDE SEQUENCE [LARGE SCALE GENOMIC DNA]</scope>
    <source>
        <strain evidence="5">Red232</strain>
    </source>
</reference>
<organism evidence="4 5">
    <name type="scientific">Anaeromyxobacter oryzae</name>
    <dbReference type="NCBI Taxonomy" id="2918170"/>
    <lineage>
        <taxon>Bacteria</taxon>
        <taxon>Pseudomonadati</taxon>
        <taxon>Myxococcota</taxon>
        <taxon>Myxococcia</taxon>
        <taxon>Myxococcales</taxon>
        <taxon>Cystobacterineae</taxon>
        <taxon>Anaeromyxobacteraceae</taxon>
        <taxon>Anaeromyxobacter</taxon>
    </lineage>
</organism>
<gene>
    <name evidence="4" type="ORF">AMOR_12030</name>
</gene>
<feature type="domain" description="UspA" evidence="3">
    <location>
        <begin position="7"/>
        <end position="143"/>
    </location>
</feature>
<dbReference type="PANTHER" id="PTHR46268:SF6">
    <property type="entry name" value="UNIVERSAL STRESS PROTEIN UP12"/>
    <property type="match status" value="1"/>
</dbReference>
<dbReference type="CDD" id="cd00293">
    <property type="entry name" value="USP-like"/>
    <property type="match status" value="1"/>
</dbReference>
<evidence type="ECO:0000256" key="1">
    <source>
        <dbReference type="ARBA" id="ARBA00008791"/>
    </source>
</evidence>
<evidence type="ECO:0000259" key="3">
    <source>
        <dbReference type="Pfam" id="PF00582"/>
    </source>
</evidence>
<accession>A0ABM7WRV1</accession>
<dbReference type="InterPro" id="IPR006016">
    <property type="entry name" value="UspA"/>
</dbReference>